<dbReference type="InterPro" id="IPR050333">
    <property type="entry name" value="SLRP"/>
</dbReference>
<dbReference type="SMART" id="SM00082">
    <property type="entry name" value="LRRCT"/>
    <property type="match status" value="1"/>
</dbReference>
<evidence type="ECO:0000256" key="5">
    <source>
        <dbReference type="SAM" id="SignalP"/>
    </source>
</evidence>
<keyword evidence="4" id="KW-1133">Transmembrane helix</keyword>
<dbReference type="Pfam" id="PF00560">
    <property type="entry name" value="LRR_1"/>
    <property type="match status" value="1"/>
</dbReference>
<proteinExistence type="predicted"/>
<dbReference type="Pfam" id="PF13855">
    <property type="entry name" value="LRR_8"/>
    <property type="match status" value="2"/>
</dbReference>
<dbReference type="InterPro" id="IPR003591">
    <property type="entry name" value="Leu-rich_rpt_typical-subtyp"/>
</dbReference>
<dbReference type="OrthoDB" id="676979at2759"/>
<evidence type="ECO:0000313" key="8">
    <source>
        <dbReference type="Proteomes" id="UP001152320"/>
    </source>
</evidence>
<dbReference type="InterPro" id="IPR000483">
    <property type="entry name" value="Cys-rich_flank_reg_C"/>
</dbReference>
<feature type="domain" description="LRRCT" evidence="6">
    <location>
        <begin position="393"/>
        <end position="442"/>
    </location>
</feature>
<dbReference type="PRINTS" id="PR00019">
    <property type="entry name" value="LEURICHRPT"/>
</dbReference>
<dbReference type="Proteomes" id="UP001152320">
    <property type="component" value="Chromosome 1"/>
</dbReference>
<sequence length="494" mass="56156">MLRNTVFFISLLSRIFISHGVCINHFDVYDECANPFPSGCCVFGSAFICNGVNVTDANDFADEIPQTSSDLFIANTNKSFINDGDWKFLYNLSYLQELSFNNHKISNLGNLKSVYLKDLVQLKLLSLSVGNLRKFPVEQFTNLMSLRYLDLSCNKLQSIGEERWNFSLLNDLILSNNRLTAVRAEQLKGLGTLSTLDLSYNRISYFSAKVLESMPNLKYLHLSFNRLLHVSDHSQRHTKLIFWGISSNLFVSLEPSIFHDFKSLHTIDYTKNSIKDPPRVYSKNNETSAVVLSLQFNVIEILSPLFFDHFPHLNGINVANNRIRQIEENAFRSVPNVTVISLSDNKINTIPIQLFQHLKNIEILNVQFNRIQILHPQFLLSLNTDVQLFIYGNPILCDCQAVPLLKWLILSATPPSTFPSCQSPEELQNQSIYDSKLPEDCHYSTSIPASTEITPTSYRNPLNRDVTFMLIIGSLIVVLICIFSKIFCPACKAS</sequence>
<dbReference type="InterPro" id="IPR001611">
    <property type="entry name" value="Leu-rich_rpt"/>
</dbReference>
<gene>
    <name evidence="7" type="ORF">HOLleu_03176</name>
</gene>
<dbReference type="SMART" id="SM00369">
    <property type="entry name" value="LRR_TYP"/>
    <property type="match status" value="8"/>
</dbReference>
<feature type="transmembrane region" description="Helical" evidence="4">
    <location>
        <begin position="466"/>
        <end position="488"/>
    </location>
</feature>
<keyword evidence="1" id="KW-0433">Leucine-rich repeat</keyword>
<dbReference type="PANTHER" id="PTHR45712">
    <property type="entry name" value="AGAP008170-PA"/>
    <property type="match status" value="1"/>
</dbReference>
<evidence type="ECO:0000259" key="6">
    <source>
        <dbReference type="SMART" id="SM00082"/>
    </source>
</evidence>
<dbReference type="AlphaFoldDB" id="A0A9Q1CRL3"/>
<dbReference type="PANTHER" id="PTHR45712:SF22">
    <property type="entry name" value="INSULIN-LIKE GROWTH FACTOR-BINDING PROTEIN COMPLEX ACID LABILE SUBUNIT"/>
    <property type="match status" value="1"/>
</dbReference>
<accession>A0A9Q1CRL3</accession>
<dbReference type="EMBL" id="JAIZAY010000001">
    <property type="protein sequence ID" value="KAJ8050103.1"/>
    <property type="molecule type" value="Genomic_DNA"/>
</dbReference>
<evidence type="ECO:0000256" key="2">
    <source>
        <dbReference type="ARBA" id="ARBA00022729"/>
    </source>
</evidence>
<name>A0A9Q1CRL3_HOLLE</name>
<organism evidence="7 8">
    <name type="scientific">Holothuria leucospilota</name>
    <name type="common">Black long sea cucumber</name>
    <name type="synonym">Mertensiothuria leucospilota</name>
    <dbReference type="NCBI Taxonomy" id="206669"/>
    <lineage>
        <taxon>Eukaryota</taxon>
        <taxon>Metazoa</taxon>
        <taxon>Echinodermata</taxon>
        <taxon>Eleutherozoa</taxon>
        <taxon>Echinozoa</taxon>
        <taxon>Holothuroidea</taxon>
        <taxon>Aspidochirotacea</taxon>
        <taxon>Aspidochirotida</taxon>
        <taxon>Holothuriidae</taxon>
        <taxon>Holothuria</taxon>
    </lineage>
</organism>
<evidence type="ECO:0000256" key="4">
    <source>
        <dbReference type="SAM" id="Phobius"/>
    </source>
</evidence>
<comment type="caution">
    <text evidence="7">The sequence shown here is derived from an EMBL/GenBank/DDBJ whole genome shotgun (WGS) entry which is preliminary data.</text>
</comment>
<feature type="signal peptide" evidence="5">
    <location>
        <begin position="1"/>
        <end position="20"/>
    </location>
</feature>
<keyword evidence="4" id="KW-0472">Membrane</keyword>
<reference evidence="7" key="1">
    <citation type="submission" date="2021-10" db="EMBL/GenBank/DDBJ databases">
        <title>Tropical sea cucumber genome reveals ecological adaptation and Cuvierian tubules defense mechanism.</title>
        <authorList>
            <person name="Chen T."/>
        </authorList>
    </citation>
    <scope>NUCLEOTIDE SEQUENCE</scope>
    <source>
        <strain evidence="7">Nanhai2018</strain>
        <tissue evidence="7">Muscle</tissue>
    </source>
</reference>
<keyword evidence="4" id="KW-0812">Transmembrane</keyword>
<keyword evidence="2 5" id="KW-0732">Signal</keyword>
<evidence type="ECO:0000256" key="1">
    <source>
        <dbReference type="ARBA" id="ARBA00022614"/>
    </source>
</evidence>
<evidence type="ECO:0000256" key="3">
    <source>
        <dbReference type="ARBA" id="ARBA00022737"/>
    </source>
</evidence>
<evidence type="ECO:0000313" key="7">
    <source>
        <dbReference type="EMBL" id="KAJ8050103.1"/>
    </source>
</evidence>
<feature type="chain" id="PRO_5040403491" evidence="5">
    <location>
        <begin position="21"/>
        <end position="494"/>
    </location>
</feature>
<dbReference type="PROSITE" id="PS51450">
    <property type="entry name" value="LRR"/>
    <property type="match status" value="1"/>
</dbReference>
<keyword evidence="8" id="KW-1185">Reference proteome</keyword>
<dbReference type="Gene3D" id="3.80.10.10">
    <property type="entry name" value="Ribonuclease Inhibitor"/>
    <property type="match status" value="2"/>
</dbReference>
<protein>
    <submittedName>
        <fullName evidence="7">Leucine-rich repeat-containing protein 15</fullName>
    </submittedName>
</protein>
<keyword evidence="3" id="KW-0677">Repeat</keyword>
<dbReference type="SUPFAM" id="SSF52058">
    <property type="entry name" value="L domain-like"/>
    <property type="match status" value="1"/>
</dbReference>
<dbReference type="InterPro" id="IPR032675">
    <property type="entry name" value="LRR_dom_sf"/>
</dbReference>